<dbReference type="Gene3D" id="3.30.2010.30">
    <property type="match status" value="1"/>
</dbReference>
<dbReference type="InterPro" id="IPR012779">
    <property type="entry name" value="Peptidase_M1_pepN"/>
</dbReference>
<evidence type="ECO:0000256" key="3">
    <source>
        <dbReference type="ARBA" id="ARBA00010136"/>
    </source>
</evidence>
<evidence type="ECO:0000259" key="14">
    <source>
        <dbReference type="Pfam" id="PF01433"/>
    </source>
</evidence>
<dbReference type="InterPro" id="IPR038438">
    <property type="entry name" value="PepN_Ig-like_sf"/>
</dbReference>
<dbReference type="SUPFAM" id="SSF63737">
    <property type="entry name" value="Leukotriene A4 hydrolase N-terminal domain"/>
    <property type="match status" value="1"/>
</dbReference>
<evidence type="ECO:0000256" key="12">
    <source>
        <dbReference type="ARBA" id="ARBA00059739"/>
    </source>
</evidence>
<dbReference type="Pfam" id="PF01433">
    <property type="entry name" value="Peptidase_M1"/>
    <property type="match status" value="1"/>
</dbReference>
<evidence type="ECO:0000259" key="15">
    <source>
        <dbReference type="Pfam" id="PF11940"/>
    </source>
</evidence>
<evidence type="ECO:0000259" key="16">
    <source>
        <dbReference type="Pfam" id="PF17432"/>
    </source>
</evidence>
<dbReference type="PANTHER" id="PTHR46322">
    <property type="entry name" value="PUROMYCIN-SENSITIVE AMINOPEPTIDASE"/>
    <property type="match status" value="1"/>
</dbReference>
<comment type="cofactor">
    <cofactor evidence="2">
        <name>Zn(2+)</name>
        <dbReference type="ChEBI" id="CHEBI:29105"/>
    </cofactor>
</comment>
<dbReference type="PANTHER" id="PTHR46322:SF1">
    <property type="entry name" value="PUROMYCIN-SENSITIVE AMINOPEPTIDASE"/>
    <property type="match status" value="1"/>
</dbReference>
<dbReference type="Gene3D" id="2.60.40.1730">
    <property type="entry name" value="tricorn interacting facor f3 domain"/>
    <property type="match status" value="1"/>
</dbReference>
<name>A0A926P2C8_9HYPH</name>
<evidence type="ECO:0000256" key="10">
    <source>
        <dbReference type="ARBA" id="ARBA00022833"/>
    </source>
</evidence>
<evidence type="ECO:0000256" key="6">
    <source>
        <dbReference type="ARBA" id="ARBA00022438"/>
    </source>
</evidence>
<evidence type="ECO:0000259" key="17">
    <source>
        <dbReference type="Pfam" id="PF17900"/>
    </source>
</evidence>
<evidence type="ECO:0000256" key="9">
    <source>
        <dbReference type="ARBA" id="ARBA00022801"/>
    </source>
</evidence>
<dbReference type="EMBL" id="JABFCZ010000003">
    <property type="protein sequence ID" value="MBD1545252.1"/>
    <property type="molecule type" value="Genomic_DNA"/>
</dbReference>
<keyword evidence="6 18" id="KW-0031">Aminopeptidase</keyword>
<evidence type="ECO:0000256" key="7">
    <source>
        <dbReference type="ARBA" id="ARBA00022670"/>
    </source>
</evidence>
<keyword evidence="10" id="KW-0862">Zinc</keyword>
<protein>
    <recommendedName>
        <fullName evidence="5 13">Aminopeptidase N</fullName>
        <ecNumber evidence="4 13">3.4.11.2</ecNumber>
    </recommendedName>
</protein>
<dbReference type="GO" id="GO:0006508">
    <property type="term" value="P:proteolysis"/>
    <property type="evidence" value="ECO:0007669"/>
    <property type="project" value="UniProtKB-UniRule"/>
</dbReference>
<dbReference type="CDD" id="cd09600">
    <property type="entry name" value="M1_APN"/>
    <property type="match status" value="1"/>
</dbReference>
<reference evidence="18" key="1">
    <citation type="submission" date="2020-05" db="EMBL/GenBank/DDBJ databases">
        <title>Identification of trans-AT polyketide cluster in two marine bacteria, producers of a novel glutaramide-containing polyketide sesbanimide D and analogs.</title>
        <authorList>
            <person name="Kacar D."/>
            <person name="Rodriguez P."/>
            <person name="Canedo L."/>
            <person name="Gonzalez E."/>
            <person name="Galan B."/>
            <person name="De La Calle F."/>
            <person name="Garcia J.L."/>
        </authorList>
    </citation>
    <scope>NUCLEOTIDE SEQUENCE</scope>
    <source>
        <strain evidence="18">PHM038</strain>
    </source>
</reference>
<dbReference type="FunFam" id="3.30.2010.30:FF:000002">
    <property type="entry name" value="Putative aminopeptidase N"/>
    <property type="match status" value="1"/>
</dbReference>
<dbReference type="FunFam" id="2.60.40.1730:FF:000005">
    <property type="entry name" value="Aminopeptidase N"/>
    <property type="match status" value="1"/>
</dbReference>
<evidence type="ECO:0000256" key="5">
    <source>
        <dbReference type="ARBA" id="ARBA00015611"/>
    </source>
</evidence>
<dbReference type="InterPro" id="IPR001930">
    <property type="entry name" value="Peptidase_M1"/>
</dbReference>
<dbReference type="InterPro" id="IPR024601">
    <property type="entry name" value="Peptidase_M1_pepN_C"/>
</dbReference>
<evidence type="ECO:0000256" key="8">
    <source>
        <dbReference type="ARBA" id="ARBA00022723"/>
    </source>
</evidence>
<dbReference type="InterPro" id="IPR042097">
    <property type="entry name" value="Aminopeptidase_N-like_N_sf"/>
</dbReference>
<evidence type="ECO:0000256" key="2">
    <source>
        <dbReference type="ARBA" id="ARBA00001947"/>
    </source>
</evidence>
<evidence type="ECO:0000256" key="11">
    <source>
        <dbReference type="ARBA" id="ARBA00023049"/>
    </source>
</evidence>
<feature type="domain" description="Peptidase M1 alanyl aminopeptidase Ig-like fold" evidence="15">
    <location>
        <begin position="451"/>
        <end position="553"/>
    </location>
</feature>
<comment type="function">
    <text evidence="12">Aminopeptidase N is involved in the degradation of intracellular peptides generated by protein breakdown during normal growth as well as in response to nutrient starvation.</text>
</comment>
<accession>A0A926P2C8</accession>
<dbReference type="GO" id="GO:0008237">
    <property type="term" value="F:metallopeptidase activity"/>
    <property type="evidence" value="ECO:0007669"/>
    <property type="project" value="UniProtKB-UniRule"/>
</dbReference>
<gene>
    <name evidence="18" type="primary">pepN</name>
    <name evidence="18" type="ORF">HK439_03190</name>
</gene>
<dbReference type="Pfam" id="PF11940">
    <property type="entry name" value="DUF3458"/>
    <property type="match status" value="1"/>
</dbReference>
<keyword evidence="7" id="KW-0645">Protease</keyword>
<sequence length="881" mass="97594">MRPEAAPVIRLDDYTPAPYLIDKVDLNFRLAPKATTVTARLSVRRQEGTTPGTPLVLDGDGLALAGLALDGFPLSDDAYTATPDRLEIRKPPENPFELEIRTTIDPDANTELMGLYRSSGTYCTQCEAEGFRRITYFLDRPDVLAVYTTRIEARKSEAPVLLGNGNPVAAGDIEGTDRHFAVWHDPFPKPSYLFALVAGDLGHVADTFTTCSGRKVDLKIYVEHGREPWCGWAMDSLKRSMKWDEEVFGCEYDLDVFNIVAVSDFNMGAMENKGLNVFNDKYVLADPQTATDQDYANIEAVIAHEYFHNWTGNRITCRDWFQLCLKEGLTVFRDQEFSSDQRSRPVKRIGDIRLLKSHQFPEDAGPLAHPVRPQSYREINNFYTATVYEKGAEVVRMLKTLLGDDGFRAGIDLYFQRHDGEATTIEAFLTCFSEATATDLGQFARWYDQAGTPHVEVKSHYDKTARELTLELSQAIPPLPGQDKADPSVIPIRFGLIGPNGSDMPLGRVTGAKVQDDVLVLEEGTQKVTFSDVPNRPVVSLLRGFSAPVRLEFHQTTDDLLFQASHDSDPFNRWQAVQSLASRDLIQLTSDIRAGRKPEADGALVTAFGAILADRELDPAFKAQVLDLPGEADIARDIGRDVDPDAIHGARNALREAVARAHADTFLTLAEETEGETAFSPDAASAGRRALANRALSYYALSGADTAEALIERRYHDATNMTDLLAALTVLVHQGLAGAEEALRDYRKRYEKMSLAMDKWFMVQATAPLPDGLEKVKALTADPLYDISNPNRARSLIHAFATGNPTQFGRSDGKGFDFVADNVLTLDARNPQVASRLLTCFRSWRAYEPARAALAEAALLRISEADNLSRDSQDIADRCLQ</sequence>
<evidence type="ECO:0000256" key="1">
    <source>
        <dbReference type="ARBA" id="ARBA00000098"/>
    </source>
</evidence>
<dbReference type="Proteomes" id="UP000598467">
    <property type="component" value="Unassembled WGS sequence"/>
</dbReference>
<dbReference type="FunFam" id="2.60.40.1840:FF:000001">
    <property type="entry name" value="Aminopeptidase N"/>
    <property type="match status" value="1"/>
</dbReference>
<feature type="domain" description="Peptidase M1 membrane alanine aminopeptidase" evidence="14">
    <location>
        <begin position="232"/>
        <end position="445"/>
    </location>
</feature>
<organism evidence="18 19">
    <name type="scientific">Roseibium aggregatum</name>
    <dbReference type="NCBI Taxonomy" id="187304"/>
    <lineage>
        <taxon>Bacteria</taxon>
        <taxon>Pseudomonadati</taxon>
        <taxon>Pseudomonadota</taxon>
        <taxon>Alphaproteobacteria</taxon>
        <taxon>Hyphomicrobiales</taxon>
        <taxon>Stappiaceae</taxon>
        <taxon>Roseibium</taxon>
    </lineage>
</organism>
<keyword evidence="11" id="KW-0482">Metalloprotease</keyword>
<evidence type="ECO:0000256" key="13">
    <source>
        <dbReference type="NCBIfam" id="TIGR02414"/>
    </source>
</evidence>
<dbReference type="Gene3D" id="1.25.50.10">
    <property type="entry name" value="Peptidase M1, alanyl aminopeptidase, C-terminal domain"/>
    <property type="match status" value="1"/>
</dbReference>
<dbReference type="EC" id="3.4.11.2" evidence="4 13"/>
<dbReference type="InterPro" id="IPR035414">
    <property type="entry name" value="Peptidase_M1_pepN_Ig-like"/>
</dbReference>
<evidence type="ECO:0000256" key="4">
    <source>
        <dbReference type="ARBA" id="ARBA00012564"/>
    </source>
</evidence>
<keyword evidence="8" id="KW-0479">Metal-binding</keyword>
<dbReference type="RefSeq" id="WP_190289917.1">
    <property type="nucleotide sequence ID" value="NZ_JABFCZ010000003.1"/>
</dbReference>
<comment type="catalytic activity">
    <reaction evidence="1">
        <text>Release of an N-terminal amino acid, Xaa-|-Yaa- from a peptide, amide or arylamide. Xaa is preferably Ala, but may be most amino acids including Pro (slow action). When a terminal hydrophobic residue is followed by a prolyl residue, the two may be released as an intact Xaa-Pro dipeptide.</text>
        <dbReference type="EC" id="3.4.11.2"/>
    </reaction>
</comment>
<dbReference type="InterPro" id="IPR037144">
    <property type="entry name" value="Peptidase_M1_pepN_C_sf"/>
</dbReference>
<feature type="domain" description="Aminopeptidase N-like N-terminal" evidence="17">
    <location>
        <begin position="96"/>
        <end position="193"/>
    </location>
</feature>
<evidence type="ECO:0000313" key="19">
    <source>
        <dbReference type="Proteomes" id="UP000598467"/>
    </source>
</evidence>
<keyword evidence="9 18" id="KW-0378">Hydrolase</keyword>
<dbReference type="Pfam" id="PF17900">
    <property type="entry name" value="Peptidase_M1_N"/>
    <property type="match status" value="1"/>
</dbReference>
<dbReference type="Gene3D" id="1.10.390.10">
    <property type="entry name" value="Neutral Protease Domain 2"/>
    <property type="match status" value="1"/>
</dbReference>
<dbReference type="NCBIfam" id="TIGR02414">
    <property type="entry name" value="pepN_proteo"/>
    <property type="match status" value="1"/>
</dbReference>
<proteinExistence type="inferred from homology"/>
<dbReference type="InterPro" id="IPR027268">
    <property type="entry name" value="Peptidase_M4/M1_CTD_sf"/>
</dbReference>
<dbReference type="InterPro" id="IPR045357">
    <property type="entry name" value="Aminopeptidase_N-like_N"/>
</dbReference>
<dbReference type="AlphaFoldDB" id="A0A926P2C8"/>
<dbReference type="InterPro" id="IPR014782">
    <property type="entry name" value="Peptidase_M1_dom"/>
</dbReference>
<comment type="caution">
    <text evidence="18">The sequence shown here is derived from an EMBL/GenBank/DDBJ whole genome shotgun (WGS) entry which is preliminary data.</text>
</comment>
<dbReference type="Gene3D" id="2.60.40.1840">
    <property type="match status" value="1"/>
</dbReference>
<comment type="similarity">
    <text evidence="3">Belongs to the peptidase M1 family.</text>
</comment>
<evidence type="ECO:0000313" key="18">
    <source>
        <dbReference type="EMBL" id="MBD1545252.1"/>
    </source>
</evidence>
<dbReference type="PRINTS" id="PR00756">
    <property type="entry name" value="ALADIPTASE"/>
</dbReference>
<dbReference type="SUPFAM" id="SSF55486">
    <property type="entry name" value="Metalloproteases ('zincins'), catalytic domain"/>
    <property type="match status" value="1"/>
</dbReference>
<feature type="domain" description="Peptidase M1 alanyl aminopeptidase C-terminal" evidence="16">
    <location>
        <begin position="558"/>
        <end position="881"/>
    </location>
</feature>
<dbReference type="GO" id="GO:0008270">
    <property type="term" value="F:zinc ion binding"/>
    <property type="evidence" value="ECO:0007669"/>
    <property type="project" value="InterPro"/>
</dbReference>
<dbReference type="GO" id="GO:0016285">
    <property type="term" value="F:alanyl aminopeptidase activity"/>
    <property type="evidence" value="ECO:0007669"/>
    <property type="project" value="UniProtKB-EC"/>
</dbReference>
<dbReference type="Pfam" id="PF17432">
    <property type="entry name" value="DUF3458_C"/>
    <property type="match status" value="1"/>
</dbReference>